<dbReference type="SUPFAM" id="SSF52540">
    <property type="entry name" value="P-loop containing nucleoside triphosphate hydrolases"/>
    <property type="match status" value="1"/>
</dbReference>
<evidence type="ECO:0000259" key="4">
    <source>
        <dbReference type="PROSITE" id="PS50893"/>
    </source>
</evidence>
<evidence type="ECO:0000313" key="6">
    <source>
        <dbReference type="Proteomes" id="UP000503310"/>
    </source>
</evidence>
<keyword evidence="1" id="KW-0547">Nucleotide-binding</keyword>
<feature type="transmembrane region" description="Helical" evidence="3">
    <location>
        <begin position="697"/>
        <end position="722"/>
    </location>
</feature>
<dbReference type="AlphaFoldDB" id="A0A6H0V2M2"/>
<keyword evidence="3" id="KW-1133">Transmembrane helix</keyword>
<dbReference type="RefSeq" id="WP_167844962.1">
    <property type="nucleotide sequence ID" value="NZ_CP047225.1"/>
</dbReference>
<evidence type="ECO:0000313" key="5">
    <source>
        <dbReference type="EMBL" id="QIW61939.1"/>
    </source>
</evidence>
<dbReference type="GO" id="GO:0022857">
    <property type="term" value="F:transmembrane transporter activity"/>
    <property type="evidence" value="ECO:0007669"/>
    <property type="project" value="TreeGrafter"/>
</dbReference>
<keyword evidence="3" id="KW-0812">Transmembrane</keyword>
<dbReference type="GO" id="GO:0005524">
    <property type="term" value="F:ATP binding"/>
    <property type="evidence" value="ECO:0007669"/>
    <property type="project" value="UniProtKB-KW"/>
</dbReference>
<dbReference type="GO" id="GO:0016887">
    <property type="term" value="F:ATP hydrolysis activity"/>
    <property type="evidence" value="ECO:0007669"/>
    <property type="project" value="InterPro"/>
</dbReference>
<dbReference type="PROSITE" id="PS50893">
    <property type="entry name" value="ABC_TRANSPORTER_2"/>
    <property type="match status" value="1"/>
</dbReference>
<organism evidence="5 6">
    <name type="scientific">Mycoplasmopsis gallinacea</name>
    <dbReference type="NCBI Taxonomy" id="29556"/>
    <lineage>
        <taxon>Bacteria</taxon>
        <taxon>Bacillati</taxon>
        <taxon>Mycoplasmatota</taxon>
        <taxon>Mycoplasmoidales</taxon>
        <taxon>Metamycoplasmataceae</taxon>
        <taxon>Mycoplasmopsis</taxon>
    </lineage>
</organism>
<dbReference type="GO" id="GO:0005886">
    <property type="term" value="C:plasma membrane"/>
    <property type="evidence" value="ECO:0007669"/>
    <property type="project" value="TreeGrafter"/>
</dbReference>
<evidence type="ECO:0000256" key="2">
    <source>
        <dbReference type="ARBA" id="ARBA00022840"/>
    </source>
</evidence>
<dbReference type="PANTHER" id="PTHR24220:SF86">
    <property type="entry name" value="ABC TRANSPORTER ABCH.1"/>
    <property type="match status" value="1"/>
</dbReference>
<dbReference type="EMBL" id="CP047225">
    <property type="protein sequence ID" value="QIW61939.1"/>
    <property type="molecule type" value="Genomic_DNA"/>
</dbReference>
<gene>
    <name evidence="5" type="ORF">GOQ20_00425</name>
</gene>
<evidence type="ECO:0000256" key="1">
    <source>
        <dbReference type="ARBA" id="ARBA00022741"/>
    </source>
</evidence>
<dbReference type="SMART" id="SM00382">
    <property type="entry name" value="AAA"/>
    <property type="match status" value="1"/>
</dbReference>
<dbReference type="PROSITE" id="PS00211">
    <property type="entry name" value="ABC_TRANSPORTER_1"/>
    <property type="match status" value="1"/>
</dbReference>
<feature type="domain" description="ABC transporter" evidence="4">
    <location>
        <begin position="2"/>
        <end position="232"/>
    </location>
</feature>
<accession>A0A6H0V2M2</accession>
<feature type="transmembrane region" description="Helical" evidence="3">
    <location>
        <begin position="654"/>
        <end position="677"/>
    </location>
</feature>
<evidence type="ECO:0000256" key="3">
    <source>
        <dbReference type="SAM" id="Phobius"/>
    </source>
</evidence>
<dbReference type="InterPro" id="IPR015854">
    <property type="entry name" value="ABC_transpr_LolD-like"/>
</dbReference>
<proteinExistence type="predicted"/>
<dbReference type="PANTHER" id="PTHR24220">
    <property type="entry name" value="IMPORT ATP-BINDING PROTEIN"/>
    <property type="match status" value="1"/>
</dbReference>
<protein>
    <submittedName>
        <fullName evidence="5">ATP-binding cassette domain-containing protein</fullName>
    </submittedName>
</protein>
<dbReference type="InterPro" id="IPR003439">
    <property type="entry name" value="ABC_transporter-like_ATP-bd"/>
</dbReference>
<name>A0A6H0V2M2_9BACT</name>
<reference evidence="5 6" key="1">
    <citation type="submission" date="2019-12" db="EMBL/GenBank/DDBJ databases">
        <title>Sequencing and analysis of the whole genome of Mycoplasma gallinaceum strain Peacock20181011.</title>
        <authorList>
            <person name="Liu X."/>
            <person name="Qin Z."/>
            <person name="Xu H."/>
        </authorList>
    </citation>
    <scope>NUCLEOTIDE SEQUENCE [LARGE SCALE GENOMIC DNA]</scope>
    <source>
        <strain evidence="5 6">Peacock20181011</strain>
    </source>
</reference>
<keyword evidence="2 5" id="KW-0067">ATP-binding</keyword>
<dbReference type="InterPro" id="IPR003593">
    <property type="entry name" value="AAA+_ATPase"/>
</dbReference>
<keyword evidence="3" id="KW-0472">Membrane</keyword>
<dbReference type="Proteomes" id="UP000503310">
    <property type="component" value="Chromosome"/>
</dbReference>
<dbReference type="InterPro" id="IPR027417">
    <property type="entry name" value="P-loop_NTPase"/>
</dbReference>
<dbReference type="Gene3D" id="3.40.50.300">
    <property type="entry name" value="P-loop containing nucleotide triphosphate hydrolases"/>
    <property type="match status" value="1"/>
</dbReference>
<feature type="transmembrane region" description="Helical" evidence="3">
    <location>
        <begin position="609"/>
        <end position="633"/>
    </location>
</feature>
<dbReference type="InterPro" id="IPR017871">
    <property type="entry name" value="ABC_transporter-like_CS"/>
</dbReference>
<dbReference type="Pfam" id="PF00005">
    <property type="entry name" value="ABC_tran"/>
    <property type="match status" value="1"/>
</dbReference>
<sequence>MIKIFNLNKKINDKKIFSNINLEIPINKLTFIIGPSGVGKSTLLNVLGGIDKEYDGTIEYNFNNISIDPSTLLKNNYVDFIFQDYNLFEDLSVEDNLVFPLNFLGHNLSKEEIIKVINELGIKEIQLNEKVKNLSGGEKQRIAIARAILRKSEFILADEPTGNLDTENSENIFKILSSLSKKRTIIVVSHDLEAAKKYGDYIYDLKNNELLENKPTCNEYLFNDIKNNLGKNNFWNKYKPLLKFSWVGIKRKIISFILMIFLISSTSALLSNTYSLHNNSQFVSTKYFKETNSDFIELKYQTNSWNLIDIKKIDELNNRIGNLSSTSYYSYYPQIRIAALTNSDKILELNFDEIDNSSFWTNKLASMNIIGKASLDVNEVIVWKKDAEKYNLDLYTNNELKTDNGIIFKIVGIVDYDDMIDLSNYYSYVNNYEKINIFVSAETTKKISSEINKNSKFSFSILKYINDEIAVQIANSSMIDYDENLNDNEFTFISPVKKQLNIGEKYKIDSDFHIDMDLVLNNFLIDKNSENTKIKFSKKTFENLKKIHSEYISGYPNSLLIYFNSAENLQKSLNLLNDLAKEDSKIVIHTNFASLGKMIVQNSKDTTKIIFIFAISIFMISIIAVAIFSHLIVSSKSKEIALLKLLGLNSRQSLIYHLFSFIFVALVSIVFSLLIMYPIYLIFTLLINNLALLKFNWLLNITTLFIFWSAISFVSFLIYFFVSLRKFYAKTNRLLKEK</sequence>